<dbReference type="InterPro" id="IPR001757">
    <property type="entry name" value="P_typ_ATPase"/>
</dbReference>
<dbReference type="Pfam" id="PF00702">
    <property type="entry name" value="Hydrolase"/>
    <property type="match status" value="1"/>
</dbReference>
<dbReference type="CDD" id="cd00371">
    <property type="entry name" value="HMA"/>
    <property type="match status" value="1"/>
</dbReference>
<feature type="domain" description="HMA" evidence="16">
    <location>
        <begin position="3"/>
        <end position="69"/>
    </location>
</feature>
<dbReference type="InterPro" id="IPR036412">
    <property type="entry name" value="HAD-like_sf"/>
</dbReference>
<dbReference type="Pfam" id="PF00122">
    <property type="entry name" value="E1-E2_ATPase"/>
    <property type="match status" value="1"/>
</dbReference>
<dbReference type="Gene3D" id="2.70.150.10">
    <property type="entry name" value="Calcium-transporting ATPase, cytoplasmic transduction domain A"/>
    <property type="match status" value="1"/>
</dbReference>
<keyword evidence="3" id="KW-0813">Transport</keyword>
<dbReference type="GO" id="GO:0005524">
    <property type="term" value="F:ATP binding"/>
    <property type="evidence" value="ECO:0007669"/>
    <property type="project" value="InterPro"/>
</dbReference>
<dbReference type="PANTHER" id="PTHR43520">
    <property type="entry name" value="ATP7, ISOFORM B"/>
    <property type="match status" value="1"/>
</dbReference>
<dbReference type="InterPro" id="IPR008250">
    <property type="entry name" value="ATPase_P-typ_transduc_dom_A_sf"/>
</dbReference>
<dbReference type="InterPro" id="IPR017969">
    <property type="entry name" value="Heavy-metal-associated_CS"/>
</dbReference>
<feature type="transmembrane region" description="Helical" evidence="15">
    <location>
        <begin position="301"/>
        <end position="323"/>
    </location>
</feature>
<evidence type="ECO:0000256" key="2">
    <source>
        <dbReference type="ARBA" id="ARBA00006024"/>
    </source>
</evidence>
<keyword evidence="9 15" id="KW-0472">Membrane</keyword>
<evidence type="ECO:0000256" key="12">
    <source>
        <dbReference type="ARBA" id="ARBA00040690"/>
    </source>
</evidence>
<dbReference type="InterPro" id="IPR023214">
    <property type="entry name" value="HAD_sf"/>
</dbReference>
<dbReference type="InterPro" id="IPR044492">
    <property type="entry name" value="P_typ_ATPase_HD_dom"/>
</dbReference>
<dbReference type="EMBL" id="QBIU01000002">
    <property type="protein sequence ID" value="MWV70308.1"/>
    <property type="molecule type" value="Genomic_DNA"/>
</dbReference>
<dbReference type="AlphaFoldDB" id="A0A347W694"/>
<dbReference type="Gene3D" id="3.30.70.100">
    <property type="match status" value="1"/>
</dbReference>
<evidence type="ECO:0000256" key="9">
    <source>
        <dbReference type="ARBA" id="ARBA00023136"/>
    </source>
</evidence>
<evidence type="ECO:0000259" key="16">
    <source>
        <dbReference type="PROSITE" id="PS50846"/>
    </source>
</evidence>
<evidence type="ECO:0000256" key="14">
    <source>
        <dbReference type="SAM" id="MobiDB-lite"/>
    </source>
</evidence>
<keyword evidence="8" id="KW-0406">Ion transport</keyword>
<dbReference type="NCBIfam" id="TIGR01494">
    <property type="entry name" value="ATPase_P-type"/>
    <property type="match status" value="2"/>
</dbReference>
<dbReference type="EC" id="7.2.2.9" evidence="11"/>
<protein>
    <recommendedName>
        <fullName evidence="12">Copper-transporting ATPase</fullName>
        <ecNumber evidence="11">7.2.2.9</ecNumber>
    </recommendedName>
</protein>
<feature type="transmembrane region" description="Helical" evidence="15">
    <location>
        <begin position="272"/>
        <end position="289"/>
    </location>
</feature>
<dbReference type="InterPro" id="IPR059000">
    <property type="entry name" value="ATPase_P-type_domA"/>
</dbReference>
<feature type="transmembrane region" description="Helical" evidence="15">
    <location>
        <begin position="938"/>
        <end position="959"/>
    </location>
</feature>
<evidence type="ECO:0000313" key="20">
    <source>
        <dbReference type="Proteomes" id="UP000477070"/>
    </source>
</evidence>
<dbReference type="GO" id="GO:0016020">
    <property type="term" value="C:membrane"/>
    <property type="evidence" value="ECO:0007669"/>
    <property type="project" value="InterPro"/>
</dbReference>
<evidence type="ECO:0000256" key="11">
    <source>
        <dbReference type="ARBA" id="ARBA00038904"/>
    </source>
</evidence>
<dbReference type="RefSeq" id="WP_118949389.1">
    <property type="nucleotide sequence ID" value="NZ_JRMP02000003.1"/>
</dbReference>
<keyword evidence="6" id="KW-1278">Translocase</keyword>
<dbReference type="Gene3D" id="1.20.1110.10">
    <property type="entry name" value="Calcium-transporting ATPase, transmembrane domain"/>
    <property type="match status" value="1"/>
</dbReference>
<sequence>MIEKVRLNIGGMSCASCVANVQRALSRLKGVESAEVFLLTNSAKVIFDSNLCNVESLIKAVQGVGYDASFDSVLSEDSMESKSQDSNKTQNLDSKNTQNSQDNFPLDSMSHPVPPTENLKENYPANFQPNQDSKENMESNTQNSQLRDSYQSIPTQPPIFKTEMNLSTANFANTQENAVSLENIESKNVDSKDSIQNTESNLQDSIKTQSMDCHEISRNDLQNLDSKETQNIESKEQKPKLTCALPKDCYTKRNGLKEMLEYIEIKILTPKVRLILSAILSSIILYITMFAEMLNFPLPHILQQATINALTQCFIALCVMHLGRDFYFKGIKALFYLSPNMDSLVALGSLAGFFYSLYILIQGLIAGHINVHNLYFEGVCVILTFVMLGKFIENNAKNKAMANAKKLLQKQDSKVYKLQNLDSKSRIEISPDSIIKGDYLEILEHSFVPVDCVLITPQIASIDESVLSGESLPINKSKGEIINAGSLNLESNIIVQALSGVKDSTLSKMKALIMDSLESKARIAALADKISGIFVPCVILLALLSFAFWLFYADLGVAISYFASTLLISCPCALGLATPMAILFANARANNMGIFFKDSKSLENIATCDVAIFDKTGTLTSRDFKVVDIQSAHSPSLAEGAGGWVNNHENIENQSIESKTKIPTPQPPSAREGGYSTNEILRLIASCEKSSTHILAQSICKAYKRSDLYNIIESKNIINRGIHAILNIDSKPIDFIVGNATFMRENGIESINEDSIKGLNIYIAKLDSNKYQLLGSITLQENLREDAINLIESLKELGINSEILSGDSTQNVERVAKILNMNFKGNCSPNDKLERIKELQKQGKKVIMIGDGTNDAMALSRANVSIVMSSGANLSLEVGDIIYFNNHLGGIKNAVLLGRKALRNIKENLSFAFIYNAICIPIAMGVFSHFGIYLNPMLASLAMSLSSISVVTNATRLYYTKL</sequence>
<keyword evidence="7 15" id="KW-1133">Transmembrane helix</keyword>
<feature type="transmembrane region" description="Helical" evidence="15">
    <location>
        <begin position="530"/>
        <end position="552"/>
    </location>
</feature>
<reference evidence="18 19" key="1">
    <citation type="journal article" date="2014" name="Genome Announc.">
        <title>Draft genome sequences of eight enterohepatic helicobacter species isolated from both laboratory and wild rodents.</title>
        <authorList>
            <person name="Sheh A."/>
            <person name="Shen Z."/>
            <person name="Fox J.G."/>
        </authorList>
    </citation>
    <scope>NUCLEOTIDE SEQUENCE [LARGE SCALE GENOMIC DNA]</scope>
    <source>
        <strain evidence="18 19">MIT 97-6194</strain>
    </source>
</reference>
<dbReference type="Gene3D" id="3.40.1110.10">
    <property type="entry name" value="Calcium-transporting ATPase, cytoplasmic domain N"/>
    <property type="match status" value="1"/>
</dbReference>
<dbReference type="Proteomes" id="UP000477070">
    <property type="component" value="Unassembled WGS sequence"/>
</dbReference>
<comment type="caution">
    <text evidence="18">The sequence shown here is derived from an EMBL/GenBank/DDBJ whole genome shotgun (WGS) entry which is preliminary data.</text>
</comment>
<dbReference type="SFLD" id="SFLDF00027">
    <property type="entry name" value="p-type_atpase"/>
    <property type="match status" value="1"/>
</dbReference>
<dbReference type="InterPro" id="IPR023299">
    <property type="entry name" value="ATPase_P-typ_cyto_dom_N"/>
</dbReference>
<feature type="transmembrane region" description="Helical" evidence="15">
    <location>
        <begin position="374"/>
        <end position="392"/>
    </location>
</feature>
<dbReference type="PROSITE" id="PS00154">
    <property type="entry name" value="ATPASE_E1_E2"/>
    <property type="match status" value="1"/>
</dbReference>
<feature type="compositionally biased region" description="Polar residues" evidence="14">
    <location>
        <begin position="138"/>
        <end position="151"/>
    </location>
</feature>
<evidence type="ECO:0000256" key="10">
    <source>
        <dbReference type="ARBA" id="ARBA00037143"/>
    </source>
</evidence>
<evidence type="ECO:0000256" key="15">
    <source>
        <dbReference type="SAM" id="Phobius"/>
    </source>
</evidence>
<dbReference type="PROSITE" id="PS01047">
    <property type="entry name" value="HMA_1"/>
    <property type="match status" value="1"/>
</dbReference>
<dbReference type="GO" id="GO:0043682">
    <property type="term" value="F:P-type divalent copper transporter activity"/>
    <property type="evidence" value="ECO:0007669"/>
    <property type="project" value="UniProtKB-EC"/>
</dbReference>
<dbReference type="EMBL" id="JRMP02000003">
    <property type="protein sequence ID" value="TLD95262.1"/>
    <property type="molecule type" value="Genomic_DNA"/>
</dbReference>
<dbReference type="GO" id="GO:0005507">
    <property type="term" value="F:copper ion binding"/>
    <property type="evidence" value="ECO:0007669"/>
    <property type="project" value="TreeGrafter"/>
</dbReference>
<evidence type="ECO:0000256" key="3">
    <source>
        <dbReference type="ARBA" id="ARBA00022448"/>
    </source>
</evidence>
<accession>A0A347W694</accession>
<dbReference type="PROSITE" id="PS01229">
    <property type="entry name" value="COF_2"/>
    <property type="match status" value="1"/>
</dbReference>
<keyword evidence="18" id="KW-0378">Hydrolase</keyword>
<evidence type="ECO:0000313" key="19">
    <source>
        <dbReference type="Proteomes" id="UP000029714"/>
    </source>
</evidence>
<keyword evidence="4 15" id="KW-0812">Transmembrane</keyword>
<evidence type="ECO:0000256" key="5">
    <source>
        <dbReference type="ARBA" id="ARBA00022723"/>
    </source>
</evidence>
<dbReference type="SUPFAM" id="SSF81665">
    <property type="entry name" value="Calcium ATPase, transmembrane domain M"/>
    <property type="match status" value="1"/>
</dbReference>
<dbReference type="Proteomes" id="UP000029714">
    <property type="component" value="Unassembled WGS sequence"/>
</dbReference>
<proteinExistence type="inferred from homology"/>
<dbReference type="PANTHER" id="PTHR43520:SF8">
    <property type="entry name" value="P-TYPE CU(+) TRANSPORTER"/>
    <property type="match status" value="1"/>
</dbReference>
<evidence type="ECO:0000256" key="7">
    <source>
        <dbReference type="ARBA" id="ARBA00022989"/>
    </source>
</evidence>
<keyword evidence="5" id="KW-0479">Metal-binding</keyword>
<name>A0A347W694_9HELI</name>
<evidence type="ECO:0000256" key="8">
    <source>
        <dbReference type="ARBA" id="ARBA00023065"/>
    </source>
</evidence>
<keyword evidence="19" id="KW-1185">Reference proteome</keyword>
<feature type="transmembrane region" description="Helical" evidence="15">
    <location>
        <begin position="558"/>
        <end position="585"/>
    </location>
</feature>
<dbReference type="SFLD" id="SFLDS00003">
    <property type="entry name" value="Haloacid_Dehalogenase"/>
    <property type="match status" value="1"/>
</dbReference>
<dbReference type="SUPFAM" id="SSF55008">
    <property type="entry name" value="HMA, heavy metal-associated domain"/>
    <property type="match status" value="1"/>
</dbReference>
<evidence type="ECO:0000313" key="18">
    <source>
        <dbReference type="EMBL" id="TLD95262.1"/>
    </source>
</evidence>
<reference evidence="17 20" key="4">
    <citation type="submission" date="2019-12" db="EMBL/GenBank/DDBJ databases">
        <title>Multi-Generational Helicobacter saguini Isolates.</title>
        <authorList>
            <person name="Mannion A."/>
            <person name="Shen Z."/>
            <person name="Fox J.G."/>
        </authorList>
    </citation>
    <scope>NUCLEOTIDE SEQUENCE [LARGE SCALE GENOMIC DNA]</scope>
    <source>
        <strain evidence="17">16-048</strain>
        <strain evidence="20">16-048 (F4)</strain>
    </source>
</reference>
<evidence type="ECO:0000313" key="17">
    <source>
        <dbReference type="EMBL" id="MWV70308.1"/>
    </source>
</evidence>
<dbReference type="PROSITE" id="PS50846">
    <property type="entry name" value="HMA_2"/>
    <property type="match status" value="1"/>
</dbReference>
<dbReference type="FunFam" id="3.30.70.100:FF:000001">
    <property type="entry name" value="ATPase copper transporting beta"/>
    <property type="match status" value="1"/>
</dbReference>
<dbReference type="InterPro" id="IPR006121">
    <property type="entry name" value="HMA_dom"/>
</dbReference>
<dbReference type="SFLD" id="SFLDG00002">
    <property type="entry name" value="C1.7:_P-type_atpase_like"/>
    <property type="match status" value="1"/>
</dbReference>
<gene>
    <name evidence="17" type="ORF">DCO61_09925</name>
    <name evidence="18" type="ORF">LS64_002580</name>
</gene>
<dbReference type="GO" id="GO:0055070">
    <property type="term" value="P:copper ion homeostasis"/>
    <property type="evidence" value="ECO:0007669"/>
    <property type="project" value="TreeGrafter"/>
</dbReference>
<dbReference type="GO" id="GO:0012505">
    <property type="term" value="C:endomembrane system"/>
    <property type="evidence" value="ECO:0007669"/>
    <property type="project" value="UniProtKB-SubCell"/>
</dbReference>
<dbReference type="Gene3D" id="3.40.50.1000">
    <property type="entry name" value="HAD superfamily/HAD-like"/>
    <property type="match status" value="2"/>
</dbReference>
<reference evidence="18 19" key="2">
    <citation type="journal article" date="2016" name="Infect. Immun.">
        <title>Helicobacter saguini, a Novel Helicobacter Isolated from Cotton-Top Tamarins with Ulcerative Colitis, Has Proinflammatory Properties and Induces Typhlocolitis and Dysplasia in Gnotobiotic IL-10-/- Mice.</title>
        <authorList>
            <person name="Shen Z."/>
            <person name="Mannion A."/>
            <person name="Whary M.T."/>
            <person name="Muthupalani S."/>
            <person name="Sheh A."/>
            <person name="Feng Y."/>
            <person name="Gong G."/>
            <person name="Vandamme P."/>
            <person name="Holcombe H.R."/>
            <person name="Paster B.J."/>
            <person name="Fox J.G."/>
        </authorList>
    </citation>
    <scope>NUCLEOTIDE SEQUENCE [LARGE SCALE GENOMIC DNA]</scope>
    <source>
        <strain evidence="18 19">MIT 97-6194</strain>
    </source>
</reference>
<feature type="compositionally biased region" description="Polar residues" evidence="14">
    <location>
        <begin position="86"/>
        <end position="103"/>
    </location>
</feature>
<dbReference type="OrthoDB" id="2490525at2"/>
<feature type="transmembrane region" description="Helical" evidence="15">
    <location>
        <begin position="909"/>
        <end position="932"/>
    </location>
</feature>
<comment type="catalytic activity">
    <reaction evidence="13">
        <text>Cu(2+)(in) + ATP + H2O = Cu(2+)(out) + ADP + phosphate + H(+)</text>
        <dbReference type="Rhea" id="RHEA:10376"/>
        <dbReference type="ChEBI" id="CHEBI:15377"/>
        <dbReference type="ChEBI" id="CHEBI:15378"/>
        <dbReference type="ChEBI" id="CHEBI:29036"/>
        <dbReference type="ChEBI" id="CHEBI:30616"/>
        <dbReference type="ChEBI" id="CHEBI:43474"/>
        <dbReference type="ChEBI" id="CHEBI:456216"/>
        <dbReference type="EC" id="7.2.2.9"/>
    </reaction>
</comment>
<feature type="transmembrane region" description="Helical" evidence="15">
    <location>
        <begin position="344"/>
        <end position="368"/>
    </location>
</feature>
<evidence type="ECO:0000256" key="4">
    <source>
        <dbReference type="ARBA" id="ARBA00022692"/>
    </source>
</evidence>
<dbReference type="SUPFAM" id="SSF81653">
    <property type="entry name" value="Calcium ATPase, transduction domain A"/>
    <property type="match status" value="1"/>
</dbReference>
<comment type="subcellular location">
    <subcellularLocation>
        <location evidence="1">Endomembrane system</location>
        <topology evidence="1">Multi-pass membrane protein</topology>
    </subcellularLocation>
</comment>
<dbReference type="InterPro" id="IPR023298">
    <property type="entry name" value="ATPase_P-typ_TM_dom_sf"/>
</dbReference>
<evidence type="ECO:0000256" key="1">
    <source>
        <dbReference type="ARBA" id="ARBA00004127"/>
    </source>
</evidence>
<dbReference type="Pfam" id="PF00403">
    <property type="entry name" value="HMA"/>
    <property type="match status" value="1"/>
</dbReference>
<comment type="similarity">
    <text evidence="2">Belongs to the cation transport ATPase (P-type) (TC 3.A.3) family. Type IB subfamily.</text>
</comment>
<reference evidence="18" key="3">
    <citation type="submission" date="2018-04" db="EMBL/GenBank/DDBJ databases">
        <authorList>
            <person name="Sheh A."/>
            <person name="Shen Z."/>
            <person name="Mannion A.J."/>
            <person name="Fox J.G."/>
        </authorList>
    </citation>
    <scope>NUCLEOTIDE SEQUENCE</scope>
    <source>
        <strain evidence="18">MIT 97-6194</strain>
    </source>
</reference>
<evidence type="ECO:0000256" key="6">
    <source>
        <dbReference type="ARBA" id="ARBA00022967"/>
    </source>
</evidence>
<comment type="function">
    <text evidence="10">Probably involved in copper export.</text>
</comment>
<dbReference type="InterPro" id="IPR036163">
    <property type="entry name" value="HMA_dom_sf"/>
</dbReference>
<feature type="region of interest" description="Disordered" evidence="14">
    <location>
        <begin position="77"/>
        <end position="151"/>
    </location>
</feature>
<dbReference type="PRINTS" id="PR00119">
    <property type="entry name" value="CATATPASE"/>
</dbReference>
<organism evidence="18 19">
    <name type="scientific">Helicobacter saguini</name>
    <dbReference type="NCBI Taxonomy" id="1548018"/>
    <lineage>
        <taxon>Bacteria</taxon>
        <taxon>Pseudomonadati</taxon>
        <taxon>Campylobacterota</taxon>
        <taxon>Epsilonproteobacteria</taxon>
        <taxon>Campylobacterales</taxon>
        <taxon>Helicobacteraceae</taxon>
        <taxon>Helicobacter</taxon>
    </lineage>
</organism>
<evidence type="ECO:0000256" key="13">
    <source>
        <dbReference type="ARBA" id="ARBA00047424"/>
    </source>
</evidence>
<dbReference type="InterPro" id="IPR018303">
    <property type="entry name" value="ATPase_P-typ_P_site"/>
</dbReference>
<dbReference type="GO" id="GO:0016887">
    <property type="term" value="F:ATP hydrolysis activity"/>
    <property type="evidence" value="ECO:0007669"/>
    <property type="project" value="InterPro"/>
</dbReference>
<dbReference type="SUPFAM" id="SSF56784">
    <property type="entry name" value="HAD-like"/>
    <property type="match status" value="1"/>
</dbReference>